<organism evidence="1 2">
    <name type="scientific">Caldalkalibacillus uzonensis</name>
    <dbReference type="NCBI Taxonomy" id="353224"/>
    <lineage>
        <taxon>Bacteria</taxon>
        <taxon>Bacillati</taxon>
        <taxon>Bacillota</taxon>
        <taxon>Bacilli</taxon>
        <taxon>Bacillales</taxon>
        <taxon>Bacillaceae</taxon>
        <taxon>Caldalkalibacillus</taxon>
    </lineage>
</organism>
<gene>
    <name evidence="1" type="ORF">J2S00_002157</name>
</gene>
<evidence type="ECO:0000313" key="2">
    <source>
        <dbReference type="Proteomes" id="UP001232445"/>
    </source>
</evidence>
<name>A0ABU0CSH3_9BACI</name>
<evidence type="ECO:0000313" key="1">
    <source>
        <dbReference type="EMBL" id="MDQ0339370.1"/>
    </source>
</evidence>
<evidence type="ECO:0008006" key="3">
    <source>
        <dbReference type="Google" id="ProtNLM"/>
    </source>
</evidence>
<dbReference type="Proteomes" id="UP001232445">
    <property type="component" value="Unassembled WGS sequence"/>
</dbReference>
<dbReference type="EMBL" id="JAUSUQ010000007">
    <property type="protein sequence ID" value="MDQ0339370.1"/>
    <property type="molecule type" value="Genomic_DNA"/>
</dbReference>
<comment type="caution">
    <text evidence="1">The sequence shown here is derived from an EMBL/GenBank/DDBJ whole genome shotgun (WGS) entry which is preliminary data.</text>
</comment>
<sequence length="53" mass="6223">MKLTWAVKRFDEPHVYHLVYVPDYKERDGKIIEKIDAHTGEVTYIETGMIKTG</sequence>
<accession>A0ABU0CSH3</accession>
<keyword evidence="2" id="KW-1185">Reference proteome</keyword>
<dbReference type="RefSeq" id="WP_307339235.1">
    <property type="nucleotide sequence ID" value="NZ_JAUSUQ010000007.1"/>
</dbReference>
<proteinExistence type="predicted"/>
<reference evidence="1 2" key="1">
    <citation type="submission" date="2023-07" db="EMBL/GenBank/DDBJ databases">
        <title>Genomic Encyclopedia of Type Strains, Phase IV (KMG-IV): sequencing the most valuable type-strain genomes for metagenomic binning, comparative biology and taxonomic classification.</title>
        <authorList>
            <person name="Goeker M."/>
        </authorList>
    </citation>
    <scope>NUCLEOTIDE SEQUENCE [LARGE SCALE GENOMIC DNA]</scope>
    <source>
        <strain evidence="1 2">DSM 17740</strain>
    </source>
</reference>
<protein>
    <recommendedName>
        <fullName evidence="3">PepSY domain-containing protein</fullName>
    </recommendedName>
</protein>